<feature type="region of interest" description="Disordered" evidence="1">
    <location>
        <begin position="138"/>
        <end position="157"/>
    </location>
</feature>
<sequence length="157" mass="16229">MEGGRRGAQSGRVDRTSSAAALLVAVTTLTGCMTVHGPAVPASGPGGPPSRAAAARPDGSALPRMDPEPGREALERTGPSPSPGTPHRSAPAAVPEPRRAPVVPAPRRAYPERPRTDTPHAPRAVPQIPNVCALGKKYGGWPKNSPQSTICERAYGR</sequence>
<keyword evidence="3" id="KW-1185">Reference proteome</keyword>
<dbReference type="Proteomes" id="UP000292547">
    <property type="component" value="Chromosome"/>
</dbReference>
<dbReference type="OrthoDB" id="4338732at2"/>
<feature type="compositionally biased region" description="Basic and acidic residues" evidence="1">
    <location>
        <begin position="65"/>
        <end position="75"/>
    </location>
</feature>
<evidence type="ECO:0000256" key="1">
    <source>
        <dbReference type="SAM" id="MobiDB-lite"/>
    </source>
</evidence>
<evidence type="ECO:0000313" key="2">
    <source>
        <dbReference type="EMBL" id="QBJ93985.1"/>
    </source>
</evidence>
<feature type="region of interest" description="Disordered" evidence="1">
    <location>
        <begin position="34"/>
        <end position="128"/>
    </location>
</feature>
<organism evidence="2 3">
    <name type="scientific">Streptomyces seoulensis</name>
    <dbReference type="NCBI Taxonomy" id="73044"/>
    <lineage>
        <taxon>Bacteria</taxon>
        <taxon>Bacillati</taxon>
        <taxon>Actinomycetota</taxon>
        <taxon>Actinomycetes</taxon>
        <taxon>Kitasatosporales</taxon>
        <taxon>Streptomycetaceae</taxon>
        <taxon>Streptomyces</taxon>
    </lineage>
</organism>
<proteinExistence type="predicted"/>
<protein>
    <recommendedName>
        <fullName evidence="4">Lipoprotein</fullName>
    </recommendedName>
</protein>
<dbReference type="STRING" id="73044.GCA_000725795_03782"/>
<dbReference type="EMBL" id="CP032229">
    <property type="protein sequence ID" value="QBJ93985.1"/>
    <property type="molecule type" value="Genomic_DNA"/>
</dbReference>
<feature type="compositionally biased region" description="Low complexity" evidence="1">
    <location>
        <begin position="37"/>
        <end position="63"/>
    </location>
</feature>
<name>A0A4P6U1K9_STRSO</name>
<dbReference type="AlphaFoldDB" id="A0A4P6U1K9"/>
<reference evidence="2 3" key="1">
    <citation type="submission" date="2018-08" db="EMBL/GenBank/DDBJ databases">
        <title>The complete genome sequence of Streptomyces seoulensis, a pioneer strain for nickel superoxide dismutase discovery.</title>
        <authorList>
            <person name="Shin J."/>
            <person name="Lee J.-S."/>
            <person name="Lee E.-J."/>
            <person name="Youn H.-D."/>
        </authorList>
    </citation>
    <scope>NUCLEOTIDE SEQUENCE [LARGE SCALE GENOMIC DNA]</scope>
    <source>
        <strain evidence="2 3">KCTC 9819</strain>
    </source>
</reference>
<gene>
    <name evidence="2" type="ORF">D0Z67_03575</name>
</gene>
<evidence type="ECO:0000313" key="3">
    <source>
        <dbReference type="Proteomes" id="UP000292547"/>
    </source>
</evidence>
<dbReference type="KEGG" id="sseo:D0Z67_03575"/>
<accession>A0A4P6U1K9</accession>
<feature type="compositionally biased region" description="Basic and acidic residues" evidence="1">
    <location>
        <begin position="109"/>
        <end position="120"/>
    </location>
</feature>
<dbReference type="PROSITE" id="PS51257">
    <property type="entry name" value="PROKAR_LIPOPROTEIN"/>
    <property type="match status" value="1"/>
</dbReference>
<evidence type="ECO:0008006" key="4">
    <source>
        <dbReference type="Google" id="ProtNLM"/>
    </source>
</evidence>
<feature type="compositionally biased region" description="Low complexity" evidence="1">
    <location>
        <begin position="90"/>
        <end position="108"/>
    </location>
</feature>